<feature type="transmembrane region" description="Helical" evidence="7">
    <location>
        <begin position="132"/>
        <end position="156"/>
    </location>
</feature>
<dbReference type="Pfam" id="PF21088">
    <property type="entry name" value="MS_channel_1st"/>
    <property type="match status" value="1"/>
</dbReference>
<dbReference type="InterPro" id="IPR023408">
    <property type="entry name" value="MscS_beta-dom_sf"/>
</dbReference>
<gene>
    <name evidence="11" type="ORF">PCA31118_00086</name>
</gene>
<dbReference type="PANTHER" id="PTHR30566:SF25">
    <property type="entry name" value="INNER MEMBRANE PROTEIN"/>
    <property type="match status" value="1"/>
</dbReference>
<comment type="similarity">
    <text evidence="2">Belongs to the MscS (TC 1.A.23) family.</text>
</comment>
<dbReference type="GO" id="GO:0005886">
    <property type="term" value="C:plasma membrane"/>
    <property type="evidence" value="ECO:0007669"/>
    <property type="project" value="UniProtKB-SubCell"/>
</dbReference>
<keyword evidence="4 7" id="KW-0812">Transmembrane</keyword>
<feature type="transmembrane region" description="Helical" evidence="7">
    <location>
        <begin position="20"/>
        <end position="42"/>
    </location>
</feature>
<evidence type="ECO:0000256" key="4">
    <source>
        <dbReference type="ARBA" id="ARBA00022692"/>
    </source>
</evidence>
<sequence length="368" mass="40326">MHFSALTSLKAFEGIAPADWAFAAIAMLLSYGILTGVLRLVLGRFGALSRRLRSPAAGMLAEVLGATRHFVLFFAALLIGLKILDLGARWDTAIVHGWTVLFCLQLALWVNRAVSVWSTRRMQHRESAPDNPVIVTMTAWTARVLAWAVLLLVMLANFGVNITAFVASLGIGGVAVALAVQNVLSDLFASLAIGLDKPFEVGDFVVFSDVSGTIERIGLKTTRIRSLSGEEIVCGNTELLKNTLHNYKRMSERRIVFTFSVTYHTVPDKLAKVPAMVRQAVEASGKTRFDRAHFKQFGASSLDFEVVYFVLSPDYNLYMDLQQDINLALMRAFLAEDIRFAIPASVQYFAQAPEPPEVASSAKPKAAA</sequence>
<keyword evidence="12" id="KW-1185">Reference proteome</keyword>
<dbReference type="Pfam" id="PF21082">
    <property type="entry name" value="MS_channel_3rd"/>
    <property type="match status" value="1"/>
</dbReference>
<evidence type="ECO:0000259" key="8">
    <source>
        <dbReference type="Pfam" id="PF00924"/>
    </source>
</evidence>
<keyword evidence="6 7" id="KW-0472">Membrane</keyword>
<evidence type="ECO:0000259" key="9">
    <source>
        <dbReference type="Pfam" id="PF21082"/>
    </source>
</evidence>
<accession>A0A5E4ZFC8</accession>
<evidence type="ECO:0000259" key="10">
    <source>
        <dbReference type="Pfam" id="PF21088"/>
    </source>
</evidence>
<evidence type="ECO:0000256" key="6">
    <source>
        <dbReference type="ARBA" id="ARBA00023136"/>
    </source>
</evidence>
<dbReference type="Proteomes" id="UP000414136">
    <property type="component" value="Unassembled WGS sequence"/>
</dbReference>
<dbReference type="GO" id="GO:0008381">
    <property type="term" value="F:mechanosensitive monoatomic ion channel activity"/>
    <property type="evidence" value="ECO:0007669"/>
    <property type="project" value="UniProtKB-ARBA"/>
</dbReference>
<dbReference type="Gene3D" id="2.30.30.60">
    <property type="match status" value="1"/>
</dbReference>
<dbReference type="InterPro" id="IPR049278">
    <property type="entry name" value="MS_channel_C"/>
</dbReference>
<dbReference type="SUPFAM" id="SSF82689">
    <property type="entry name" value="Mechanosensitive channel protein MscS (YggB), C-terminal domain"/>
    <property type="match status" value="1"/>
</dbReference>
<keyword evidence="5 7" id="KW-1133">Transmembrane helix</keyword>
<feature type="transmembrane region" description="Helical" evidence="7">
    <location>
        <begin position="63"/>
        <end position="81"/>
    </location>
</feature>
<dbReference type="SUPFAM" id="SSF50182">
    <property type="entry name" value="Sm-like ribonucleoproteins"/>
    <property type="match status" value="1"/>
</dbReference>
<evidence type="ECO:0000256" key="5">
    <source>
        <dbReference type="ARBA" id="ARBA00022989"/>
    </source>
</evidence>
<evidence type="ECO:0000256" key="1">
    <source>
        <dbReference type="ARBA" id="ARBA00004651"/>
    </source>
</evidence>
<feature type="domain" description="Mechanosensitive ion channel MscS C-terminal" evidence="9">
    <location>
        <begin position="255"/>
        <end position="340"/>
    </location>
</feature>
<evidence type="ECO:0000313" key="11">
    <source>
        <dbReference type="EMBL" id="VVE59999.1"/>
    </source>
</evidence>
<dbReference type="InterPro" id="IPR049142">
    <property type="entry name" value="MS_channel_1st"/>
</dbReference>
<evidence type="ECO:0000256" key="3">
    <source>
        <dbReference type="ARBA" id="ARBA00022475"/>
    </source>
</evidence>
<dbReference type="EMBL" id="CABPSQ010000001">
    <property type="protein sequence ID" value="VVE59999.1"/>
    <property type="molecule type" value="Genomic_DNA"/>
</dbReference>
<feature type="domain" description="Mechanosensitive ion channel MscS" evidence="8">
    <location>
        <begin position="182"/>
        <end position="249"/>
    </location>
</feature>
<dbReference type="Pfam" id="PF00924">
    <property type="entry name" value="MS_channel_2nd"/>
    <property type="match status" value="1"/>
</dbReference>
<comment type="subcellular location">
    <subcellularLocation>
        <location evidence="1">Cell membrane</location>
        <topology evidence="1">Multi-pass membrane protein</topology>
    </subcellularLocation>
</comment>
<feature type="transmembrane region" description="Helical" evidence="7">
    <location>
        <begin position="93"/>
        <end position="111"/>
    </location>
</feature>
<dbReference type="InterPro" id="IPR010920">
    <property type="entry name" value="LSM_dom_sf"/>
</dbReference>
<dbReference type="Gene3D" id="1.10.287.1260">
    <property type="match status" value="1"/>
</dbReference>
<feature type="domain" description="Mechanosensitive ion channel transmembrane helices 2/3" evidence="10">
    <location>
        <begin position="142"/>
        <end position="181"/>
    </location>
</feature>
<organism evidence="11 12">
    <name type="scientific">Pandoraea captiosa</name>
    <dbReference type="NCBI Taxonomy" id="2508302"/>
    <lineage>
        <taxon>Bacteria</taxon>
        <taxon>Pseudomonadati</taxon>
        <taxon>Pseudomonadota</taxon>
        <taxon>Betaproteobacteria</taxon>
        <taxon>Burkholderiales</taxon>
        <taxon>Burkholderiaceae</taxon>
        <taxon>Pandoraea</taxon>
    </lineage>
</organism>
<dbReference type="InterPro" id="IPR006685">
    <property type="entry name" value="MscS_channel_2nd"/>
</dbReference>
<evidence type="ECO:0000313" key="12">
    <source>
        <dbReference type="Proteomes" id="UP000414136"/>
    </source>
</evidence>
<proteinExistence type="inferred from homology"/>
<evidence type="ECO:0000256" key="7">
    <source>
        <dbReference type="SAM" id="Phobius"/>
    </source>
</evidence>
<dbReference type="InterPro" id="IPR011066">
    <property type="entry name" value="MscS_channel_C_sf"/>
</dbReference>
<dbReference type="InterPro" id="IPR011014">
    <property type="entry name" value="MscS_channel_TM-2"/>
</dbReference>
<reference evidence="11 12" key="1">
    <citation type="submission" date="2019-08" db="EMBL/GenBank/DDBJ databases">
        <authorList>
            <person name="Peeters C."/>
        </authorList>
    </citation>
    <scope>NUCLEOTIDE SEQUENCE [LARGE SCALE GENOMIC DNA]</scope>
    <source>
        <strain evidence="11 12">LMG 31118</strain>
    </source>
</reference>
<keyword evidence="3" id="KW-1003">Cell membrane</keyword>
<dbReference type="Gene3D" id="3.30.70.100">
    <property type="match status" value="1"/>
</dbReference>
<dbReference type="PANTHER" id="PTHR30566">
    <property type="entry name" value="YNAI-RELATED MECHANOSENSITIVE ION CHANNEL"/>
    <property type="match status" value="1"/>
</dbReference>
<dbReference type="SUPFAM" id="SSF82861">
    <property type="entry name" value="Mechanosensitive channel protein MscS (YggB), transmembrane region"/>
    <property type="match status" value="1"/>
</dbReference>
<dbReference type="AlphaFoldDB" id="A0A5E4ZFC8"/>
<name>A0A5E4ZFC8_9BURK</name>
<protein>
    <submittedName>
        <fullName evidence="11">Mechanosensitive ion channel protein MscS</fullName>
    </submittedName>
</protein>
<evidence type="ECO:0000256" key="2">
    <source>
        <dbReference type="ARBA" id="ARBA00008017"/>
    </source>
</evidence>